<evidence type="ECO:0000256" key="1">
    <source>
        <dbReference type="SAM" id="Phobius"/>
    </source>
</evidence>
<protein>
    <submittedName>
        <fullName evidence="2">Membrane protein</fullName>
    </submittedName>
</protein>
<name>A0A7U4THP8_DESA2</name>
<feature type="transmembrane region" description="Helical" evidence="1">
    <location>
        <begin position="7"/>
        <end position="25"/>
    </location>
</feature>
<dbReference type="EMBL" id="CP013015">
    <property type="protein sequence ID" value="AMM42074.1"/>
    <property type="molecule type" value="Genomic_DNA"/>
</dbReference>
<dbReference type="AlphaFoldDB" id="A0A7U4THP8"/>
<gene>
    <name evidence="2" type="ORF">HS1_002290</name>
</gene>
<keyword evidence="1" id="KW-0812">Transmembrane</keyword>
<reference evidence="2 3" key="1">
    <citation type="submission" date="2015-10" db="EMBL/GenBank/DDBJ databases">
        <title>Candidatus Desulfofervidus auxilii, a hydrogenotrophic sulfate-reducing bacterium involved in the thermophilic anaerobic oxidation of methane.</title>
        <authorList>
            <person name="Krukenberg V."/>
            <person name="Richter M."/>
            <person name="Wegener G."/>
        </authorList>
    </citation>
    <scope>NUCLEOTIDE SEQUENCE [LARGE SCALE GENOMIC DNA]</scope>
    <source>
        <strain evidence="2 3">HS1</strain>
    </source>
</reference>
<evidence type="ECO:0000313" key="3">
    <source>
        <dbReference type="Proteomes" id="UP000070560"/>
    </source>
</evidence>
<keyword evidence="3" id="KW-1185">Reference proteome</keyword>
<sequence length="57" mass="6241">MPIQRIIGILIVFGIVFIVTGGVIWHFTESWIAVLIGEIATALLIVPPVIMQRKKAG</sequence>
<feature type="transmembrane region" description="Helical" evidence="1">
    <location>
        <begin position="31"/>
        <end position="51"/>
    </location>
</feature>
<dbReference type="RefSeq" id="WP_156469470.1">
    <property type="nucleotide sequence ID" value="NZ_CP013015.1"/>
</dbReference>
<accession>A0A7U4THP8</accession>
<dbReference type="KEGG" id="daw:HS1_002290"/>
<keyword evidence="1" id="KW-1133">Transmembrane helix</keyword>
<proteinExistence type="predicted"/>
<keyword evidence="1" id="KW-0472">Membrane</keyword>
<organism evidence="2 3">
    <name type="scientific">Desulfofervidus auxilii</name>
    <dbReference type="NCBI Taxonomy" id="1621989"/>
    <lineage>
        <taxon>Bacteria</taxon>
        <taxon>Pseudomonadati</taxon>
        <taxon>Thermodesulfobacteriota</taxon>
        <taxon>Candidatus Desulfofervidia</taxon>
        <taxon>Candidatus Desulfofervidales</taxon>
        <taxon>Candidatus Desulfofervidaceae</taxon>
        <taxon>Candidatus Desulfofervidus</taxon>
    </lineage>
</organism>
<evidence type="ECO:0000313" key="2">
    <source>
        <dbReference type="EMBL" id="AMM42074.1"/>
    </source>
</evidence>
<dbReference type="Proteomes" id="UP000070560">
    <property type="component" value="Chromosome"/>
</dbReference>